<reference evidence="1" key="2">
    <citation type="journal article" date="2015" name="Fish Shellfish Immunol.">
        <title>Early steps in the European eel (Anguilla anguilla)-Vibrio vulnificus interaction in the gills: Role of the RtxA13 toxin.</title>
        <authorList>
            <person name="Callol A."/>
            <person name="Pajuelo D."/>
            <person name="Ebbesson L."/>
            <person name="Teles M."/>
            <person name="MacKenzie S."/>
            <person name="Amaro C."/>
        </authorList>
    </citation>
    <scope>NUCLEOTIDE SEQUENCE</scope>
</reference>
<name>A0A0E9UTY4_ANGAN</name>
<reference evidence="1" key="1">
    <citation type="submission" date="2014-11" db="EMBL/GenBank/DDBJ databases">
        <authorList>
            <person name="Amaro Gonzalez C."/>
        </authorList>
    </citation>
    <scope>NUCLEOTIDE SEQUENCE</scope>
</reference>
<protein>
    <submittedName>
        <fullName evidence="1">Uncharacterized protein</fullName>
    </submittedName>
</protein>
<sequence length="8" mass="1042">MYNTWQSI</sequence>
<proteinExistence type="predicted"/>
<organism evidence="1">
    <name type="scientific">Anguilla anguilla</name>
    <name type="common">European freshwater eel</name>
    <name type="synonym">Muraena anguilla</name>
    <dbReference type="NCBI Taxonomy" id="7936"/>
    <lineage>
        <taxon>Eukaryota</taxon>
        <taxon>Metazoa</taxon>
        <taxon>Chordata</taxon>
        <taxon>Craniata</taxon>
        <taxon>Vertebrata</taxon>
        <taxon>Euteleostomi</taxon>
        <taxon>Actinopterygii</taxon>
        <taxon>Neopterygii</taxon>
        <taxon>Teleostei</taxon>
        <taxon>Anguilliformes</taxon>
        <taxon>Anguillidae</taxon>
        <taxon>Anguilla</taxon>
    </lineage>
</organism>
<dbReference type="EMBL" id="GBXM01039892">
    <property type="protein sequence ID" value="JAH68685.1"/>
    <property type="molecule type" value="Transcribed_RNA"/>
</dbReference>
<accession>A0A0E9UTY4</accession>
<evidence type="ECO:0000313" key="1">
    <source>
        <dbReference type="EMBL" id="JAH68685.1"/>
    </source>
</evidence>